<dbReference type="InterPro" id="IPR029052">
    <property type="entry name" value="Metallo-depent_PP-like"/>
</dbReference>
<gene>
    <name evidence="16" type="primary">EOG090X06RW</name>
</gene>
<evidence type="ECO:0000256" key="10">
    <source>
        <dbReference type="ARBA" id="ARBA00023004"/>
    </source>
</evidence>
<organism evidence="16">
    <name type="scientific">Eubosmina coregoni</name>
    <dbReference type="NCBI Taxonomy" id="186181"/>
    <lineage>
        <taxon>Eukaryota</taxon>
        <taxon>Metazoa</taxon>
        <taxon>Ecdysozoa</taxon>
        <taxon>Arthropoda</taxon>
        <taxon>Crustacea</taxon>
        <taxon>Branchiopoda</taxon>
        <taxon>Diplostraca</taxon>
        <taxon>Cladocera</taxon>
        <taxon>Anomopoda</taxon>
        <taxon>Bosminidae</taxon>
        <taxon>Eubosmina</taxon>
    </lineage>
</organism>
<dbReference type="PANTHER" id="PTHR12849">
    <property type="entry name" value="RNA LARIAT DEBRANCHING ENZYME"/>
    <property type="match status" value="1"/>
</dbReference>
<dbReference type="EMBL" id="LR000197">
    <property type="protein sequence ID" value="SVE69816.1"/>
    <property type="molecule type" value="mRNA"/>
</dbReference>
<evidence type="ECO:0000256" key="6">
    <source>
        <dbReference type="ARBA" id="ARBA00022664"/>
    </source>
</evidence>
<dbReference type="GO" id="GO:0005634">
    <property type="term" value="C:nucleus"/>
    <property type="evidence" value="ECO:0007669"/>
    <property type="project" value="UniProtKB-SubCell"/>
</dbReference>
<keyword evidence="9" id="KW-0862">Zinc</keyword>
<feature type="compositionally biased region" description="Acidic residues" evidence="14">
    <location>
        <begin position="396"/>
        <end position="409"/>
    </location>
</feature>
<proteinExistence type="evidence at transcript level"/>
<dbReference type="SMART" id="SM01124">
    <property type="entry name" value="DBR1"/>
    <property type="match status" value="1"/>
</dbReference>
<reference evidence="16" key="1">
    <citation type="submission" date="2018-08" db="EMBL/GenBank/DDBJ databases">
        <authorList>
            <person name="Cornetti L."/>
        </authorList>
    </citation>
    <scope>NUCLEOTIDE SEQUENCE</scope>
    <source>
        <strain evidence="16">FI-BAL1-1</strain>
    </source>
</reference>
<evidence type="ECO:0000256" key="2">
    <source>
        <dbReference type="ARBA" id="ARBA00001947"/>
    </source>
</evidence>
<dbReference type="GO" id="GO:0046872">
    <property type="term" value="F:metal ion binding"/>
    <property type="evidence" value="ECO:0007669"/>
    <property type="project" value="UniProtKB-KW"/>
</dbReference>
<dbReference type="GO" id="GO:0000398">
    <property type="term" value="P:mRNA splicing, via spliceosome"/>
    <property type="evidence" value="ECO:0007669"/>
    <property type="project" value="TreeGrafter"/>
</dbReference>
<keyword evidence="12" id="KW-0539">Nucleus</keyword>
<evidence type="ECO:0000256" key="13">
    <source>
        <dbReference type="ARBA" id="ARBA00058627"/>
    </source>
</evidence>
<evidence type="ECO:0000256" key="7">
    <source>
        <dbReference type="ARBA" id="ARBA00022723"/>
    </source>
</evidence>
<feature type="compositionally biased region" description="Polar residues" evidence="14">
    <location>
        <begin position="438"/>
        <end position="447"/>
    </location>
</feature>
<feature type="compositionally biased region" description="Basic and acidic residues" evidence="14">
    <location>
        <begin position="411"/>
        <end position="421"/>
    </location>
</feature>
<dbReference type="SUPFAM" id="SSF56300">
    <property type="entry name" value="Metallo-dependent phosphatases"/>
    <property type="match status" value="1"/>
</dbReference>
<dbReference type="GO" id="GO:0008419">
    <property type="term" value="F:RNA lariat debranching enzyme activity"/>
    <property type="evidence" value="ECO:0007669"/>
    <property type="project" value="UniProtKB-ARBA"/>
</dbReference>
<accession>A0A4Y7LNK3</accession>
<evidence type="ECO:0000256" key="4">
    <source>
        <dbReference type="ARBA" id="ARBA00004123"/>
    </source>
</evidence>
<keyword evidence="10" id="KW-0408">Iron</keyword>
<evidence type="ECO:0000256" key="3">
    <source>
        <dbReference type="ARBA" id="ARBA00001954"/>
    </source>
</evidence>
<keyword evidence="11" id="KW-0464">Manganese</keyword>
<evidence type="ECO:0000256" key="8">
    <source>
        <dbReference type="ARBA" id="ARBA00022801"/>
    </source>
</evidence>
<comment type="subcellular location">
    <subcellularLocation>
        <location evidence="4">Nucleus</location>
    </subcellularLocation>
</comment>
<comment type="function">
    <text evidence="13">Cleaves the 2'-5' phosphodiester linkage at the branch point of lariat intron pre-mRNAs after splicing and converts them into linear molecules that are subsequently degraded. It thereby facilitates ribonucleotide turnover.</text>
</comment>
<comment type="cofactor">
    <cofactor evidence="3">
        <name>Fe(2+)</name>
        <dbReference type="ChEBI" id="CHEBI:29033"/>
    </cofactor>
</comment>
<dbReference type="InterPro" id="IPR041816">
    <property type="entry name" value="Dbr1_N"/>
</dbReference>
<comment type="similarity">
    <text evidence="5">Belongs to the lariat debranching enzyme family.</text>
</comment>
<keyword evidence="7" id="KW-0479">Metal-binding</keyword>
<name>A0A4Y7LNK3_9CRUS</name>
<dbReference type="Pfam" id="PF00149">
    <property type="entry name" value="Metallophos"/>
    <property type="match status" value="1"/>
</dbReference>
<evidence type="ECO:0000313" key="16">
    <source>
        <dbReference type="EMBL" id="SVE69816.1"/>
    </source>
</evidence>
<dbReference type="AlphaFoldDB" id="A0A4Y7LNK3"/>
<evidence type="ECO:0000256" key="5">
    <source>
        <dbReference type="ARBA" id="ARBA00006045"/>
    </source>
</evidence>
<evidence type="ECO:0000256" key="1">
    <source>
        <dbReference type="ARBA" id="ARBA00001936"/>
    </source>
</evidence>
<evidence type="ECO:0000256" key="14">
    <source>
        <dbReference type="SAM" id="MobiDB-lite"/>
    </source>
</evidence>
<evidence type="ECO:0000259" key="15">
    <source>
        <dbReference type="SMART" id="SM01124"/>
    </source>
</evidence>
<evidence type="ECO:0000256" key="12">
    <source>
        <dbReference type="ARBA" id="ARBA00023242"/>
    </source>
</evidence>
<feature type="domain" description="Lariat debranching enzyme C-terminal" evidence="15">
    <location>
        <begin position="235"/>
        <end position="379"/>
    </location>
</feature>
<evidence type="ECO:0000256" key="11">
    <source>
        <dbReference type="ARBA" id="ARBA00023211"/>
    </source>
</evidence>
<keyword evidence="8" id="KW-0378">Hydrolase</keyword>
<comment type="cofactor">
    <cofactor evidence="1">
        <name>Mn(2+)</name>
        <dbReference type="ChEBI" id="CHEBI:29035"/>
    </cofactor>
</comment>
<feature type="region of interest" description="Disordered" evidence="14">
    <location>
        <begin position="394"/>
        <end position="471"/>
    </location>
</feature>
<protein>
    <submittedName>
        <fullName evidence="16">EOG090X06RW</fullName>
    </submittedName>
</protein>
<dbReference type="InterPro" id="IPR007708">
    <property type="entry name" value="DBR1_C"/>
</dbReference>
<evidence type="ECO:0000256" key="9">
    <source>
        <dbReference type="ARBA" id="ARBA00022833"/>
    </source>
</evidence>
<dbReference type="InterPro" id="IPR004843">
    <property type="entry name" value="Calcineurin-like_PHP"/>
</dbReference>
<comment type="cofactor">
    <cofactor evidence="2">
        <name>Zn(2+)</name>
        <dbReference type="ChEBI" id="CHEBI:29105"/>
    </cofactor>
</comment>
<dbReference type="CDD" id="cd00844">
    <property type="entry name" value="MPP_Dbr1_N"/>
    <property type="match status" value="1"/>
</dbReference>
<keyword evidence="6" id="KW-0507">mRNA processing</keyword>
<sequence>MIIAVEGCAHGELDKIYESVERLSRQRNVKVDLLICCGDFQAVRNERDLQCMAVPDKFKDMCTFYKYYSGEVKAPMLTLFVGGNHEASNYLQELAYGGWVAPNIYYLGYAGVVNIGGIRIGGMSGLFKSHDYHKGHFEFPPYTGATMRSAYHIRSLEVFRLKQLQGNIDIFVSHEWPRGVYNYGDTREVLHWKPFFRNEMANNTLGCQAGEILIHELKPKHWFSAHLHCRFTATVQHNEHQTTHFLALDKCLPKRRFLEIIDIPHDLSKNLDLCYDPHWLAILKSTNSLLNIRHNTQYMPGPNASSSERWNFQPTDEELQTVMQIFDNDFRIPLNFTQTAKPFQPLPYRDYNRGTSQPKAQLNPQTSAFCEKLGVSDPLELLIGKSVVLEPVTNPDEIDLEDDESDFPQEGETKAPEKSEDGSDLFFLDTNPGKPQRSKMSLPTPTTEVWEEPQQKANEDTIQSTSVPNDEVATVAVVADTPKDDGEDQQPVVKKLKRRNLELYTEPEEET</sequence>
<dbReference type="FunFam" id="3.60.21.10:FF:000035">
    <property type="entry name" value="Lariat debranching enzyme"/>
    <property type="match status" value="1"/>
</dbReference>
<dbReference type="Gene3D" id="3.60.21.10">
    <property type="match status" value="1"/>
</dbReference>
<dbReference type="Pfam" id="PF05011">
    <property type="entry name" value="DBR1"/>
    <property type="match status" value="1"/>
</dbReference>
<dbReference type="PANTHER" id="PTHR12849:SF0">
    <property type="entry name" value="LARIAT DEBRANCHING ENZYME"/>
    <property type="match status" value="1"/>
</dbReference>